<keyword evidence="3" id="KW-1003">Cell membrane</keyword>
<reference evidence="10" key="2">
    <citation type="submission" date="2021-08" db="EMBL/GenBank/DDBJ databases">
        <authorList>
            <person name="Tani A."/>
            <person name="Ola A."/>
            <person name="Ogura Y."/>
            <person name="Katsura K."/>
            <person name="Hayashi T."/>
        </authorList>
    </citation>
    <scope>NUCLEOTIDE SEQUENCE</scope>
    <source>
        <strain evidence="10">NBRC 15686</strain>
    </source>
</reference>
<keyword evidence="2" id="KW-0813">Transport</keyword>
<dbReference type="InterPro" id="IPR000390">
    <property type="entry name" value="Small_drug/metabolite_transptr"/>
</dbReference>
<keyword evidence="4 8" id="KW-0812">Transmembrane</keyword>
<evidence type="ECO:0000256" key="5">
    <source>
        <dbReference type="ARBA" id="ARBA00022989"/>
    </source>
</evidence>
<comment type="similarity">
    <text evidence="7 8">Belongs to the drug/metabolite transporter (DMT) superfamily. Small multidrug resistance (SMR) (TC 2.A.7.1) family.</text>
</comment>
<dbReference type="SUPFAM" id="SSF103481">
    <property type="entry name" value="Multidrug resistance efflux transporter EmrE"/>
    <property type="match status" value="1"/>
</dbReference>
<evidence type="ECO:0000256" key="8">
    <source>
        <dbReference type="RuleBase" id="RU003942"/>
    </source>
</evidence>
<reference evidence="10" key="1">
    <citation type="journal article" date="2021" name="Front. Microbiol.">
        <title>Comprehensive Comparative Genomics and Phenotyping of Methylobacterium Species.</title>
        <authorList>
            <person name="Alessa O."/>
            <person name="Ogura Y."/>
            <person name="Fujitani Y."/>
            <person name="Takami H."/>
            <person name="Hayashi T."/>
            <person name="Sahin N."/>
            <person name="Tani A."/>
        </authorList>
    </citation>
    <scope>NUCLEOTIDE SEQUENCE</scope>
    <source>
        <strain evidence="10">NBRC 15686</strain>
    </source>
</reference>
<dbReference type="InterPro" id="IPR045324">
    <property type="entry name" value="Small_multidrug_res"/>
</dbReference>
<dbReference type="EMBL" id="BPRC01000018">
    <property type="protein sequence ID" value="GJE66870.1"/>
    <property type="molecule type" value="Genomic_DNA"/>
</dbReference>
<name>A0ABQ4UL89_9HYPH</name>
<comment type="subcellular location">
    <subcellularLocation>
        <location evidence="1 8">Cell membrane</location>
        <topology evidence="1 8">Multi-pass membrane protein</topology>
    </subcellularLocation>
</comment>
<comment type="caution">
    <text evidence="10">The sequence shown here is derived from an EMBL/GenBank/DDBJ whole genome shotgun (WGS) entry which is preliminary data.</text>
</comment>
<accession>A0ABQ4UL89</accession>
<dbReference type="InterPro" id="IPR037185">
    <property type="entry name" value="EmrE-like"/>
</dbReference>
<evidence type="ECO:0000256" key="7">
    <source>
        <dbReference type="ARBA" id="ARBA00038032"/>
    </source>
</evidence>
<feature type="transmembrane region" description="Helical" evidence="9">
    <location>
        <begin position="84"/>
        <end position="103"/>
    </location>
</feature>
<evidence type="ECO:0000256" key="2">
    <source>
        <dbReference type="ARBA" id="ARBA00022448"/>
    </source>
</evidence>
<dbReference type="Pfam" id="PF00893">
    <property type="entry name" value="Multi_Drug_Res"/>
    <property type="match status" value="1"/>
</dbReference>
<sequence length="109" mass="11449">MNWFYLAMAILAEIGATSALKSTQGFSKLLPSVLTVIGYGAALFFLSLTLRTIPMGIAYAIWSGVGIVLISAVGWLAYDQKLDAPAVAGISLIICGVIVLNVFSKATAH</sequence>
<evidence type="ECO:0000256" key="4">
    <source>
        <dbReference type="ARBA" id="ARBA00022692"/>
    </source>
</evidence>
<proteinExistence type="inferred from homology"/>
<keyword evidence="6 9" id="KW-0472">Membrane</keyword>
<feature type="transmembrane region" description="Helical" evidence="9">
    <location>
        <begin position="29"/>
        <end position="50"/>
    </location>
</feature>
<keyword evidence="5 9" id="KW-1133">Transmembrane helix</keyword>
<evidence type="ECO:0000256" key="6">
    <source>
        <dbReference type="ARBA" id="ARBA00023136"/>
    </source>
</evidence>
<evidence type="ECO:0000313" key="10">
    <source>
        <dbReference type="EMBL" id="GJE66870.1"/>
    </source>
</evidence>
<evidence type="ECO:0000256" key="3">
    <source>
        <dbReference type="ARBA" id="ARBA00022475"/>
    </source>
</evidence>
<dbReference type="PANTHER" id="PTHR30561">
    <property type="entry name" value="SMR FAMILY PROTON-DEPENDENT DRUG EFFLUX TRANSPORTER SUGE"/>
    <property type="match status" value="1"/>
</dbReference>
<protein>
    <submittedName>
        <fullName evidence="10">Multidrug transporter EmrE</fullName>
    </submittedName>
</protein>
<keyword evidence="11" id="KW-1185">Reference proteome</keyword>
<evidence type="ECO:0000256" key="9">
    <source>
        <dbReference type="SAM" id="Phobius"/>
    </source>
</evidence>
<evidence type="ECO:0000256" key="1">
    <source>
        <dbReference type="ARBA" id="ARBA00004651"/>
    </source>
</evidence>
<gene>
    <name evidence="10" type="primary">emrE_1</name>
    <name evidence="10" type="ORF">LNAOJCKE_4094</name>
</gene>
<dbReference type="PANTHER" id="PTHR30561:SF1">
    <property type="entry name" value="MULTIDRUG TRANSPORTER EMRE"/>
    <property type="match status" value="1"/>
</dbReference>
<organism evidence="10 11">
    <name type="scientific">Methylorubrum aminovorans</name>
    <dbReference type="NCBI Taxonomy" id="269069"/>
    <lineage>
        <taxon>Bacteria</taxon>
        <taxon>Pseudomonadati</taxon>
        <taxon>Pseudomonadota</taxon>
        <taxon>Alphaproteobacteria</taxon>
        <taxon>Hyphomicrobiales</taxon>
        <taxon>Methylobacteriaceae</taxon>
        <taxon>Methylorubrum</taxon>
    </lineage>
</organism>
<dbReference type="Gene3D" id="1.10.3730.20">
    <property type="match status" value="1"/>
</dbReference>
<evidence type="ECO:0000313" key="11">
    <source>
        <dbReference type="Proteomes" id="UP001055039"/>
    </source>
</evidence>
<dbReference type="Proteomes" id="UP001055039">
    <property type="component" value="Unassembled WGS sequence"/>
</dbReference>
<feature type="transmembrane region" description="Helical" evidence="9">
    <location>
        <begin position="57"/>
        <end position="78"/>
    </location>
</feature>